<evidence type="ECO:0000256" key="1">
    <source>
        <dbReference type="SAM" id="MobiDB-lite"/>
    </source>
</evidence>
<sequence>MSSSSWVWRELALPSRIDPSAATDALTALAGLPGHPLVALEAIGRDGTVEWRLGARTDVYRAVVAAFRAHIPSLRDEAGQQVDSVSQVTSVRLPASRRWPLNHHGTAPAIRGLLSVFASTTPTESLRIQVLLGPRSHPSRTPKNGTGGYRTPESVSKKAKETRFACEIRIGASAASPTRVRSLINQAAAALRALDAPGNHLHLVRRHVAAFDGARAPWLWRVTLSAAELAAFTGWPIADATAGPLPAVPPTHPATLVATSAVARSGRILGDSPLQRDRPIAISQDDSSRHLHVLGPTGVGKSSLLGNLALQDIEAGQGAVVVDPKYDLIRDLLERIPEHRRDDVVVLDPTDPSPIGLQPLGGHDALSADLSADVILGVFHSLYRDSWGPRTHDILHAALLTLARRGDASLVMVPLLLTNPGLRRSITGRIARNDPMGLGTFWAWYEQLSDAERSQTIAPLMNKLRSVLLRPGLRGIFGQRAPRFALGDVFSKRRILLVALRKDAIGDEAAHLLGSLVVSFVWQAAKARTAVPQHARMPVSIVLDEFQDVVRLHGDVSDALAQARSLGVSFTLAHQYLKQVPQSLRDAVTGTVRSRVVFSTNSSDARELAATTEQLQAEDFRALPRFQAYAQLLAGGSPQGWCSLQTRPLPSPCSNATELLQHSRSSYGQPLSDVEADLLEFIQPAANAPAQQFGRRRNPFNPNDQSASTKGDAS</sequence>
<dbReference type="Gene3D" id="3.40.50.300">
    <property type="entry name" value="P-loop containing nucleotide triphosphate hydrolases"/>
    <property type="match status" value="2"/>
</dbReference>
<evidence type="ECO:0000313" key="3">
    <source>
        <dbReference type="Proteomes" id="UP000463857"/>
    </source>
</evidence>
<gene>
    <name evidence="2" type="ORF">EK0264_04130</name>
</gene>
<dbReference type="InterPro" id="IPR051162">
    <property type="entry name" value="T4SS_component"/>
</dbReference>
<dbReference type="CDD" id="cd01127">
    <property type="entry name" value="TrwB_TraG_TraD_VirD4"/>
    <property type="match status" value="1"/>
</dbReference>
<feature type="region of interest" description="Disordered" evidence="1">
    <location>
        <begin position="689"/>
        <end position="714"/>
    </location>
</feature>
<evidence type="ECO:0000313" key="2">
    <source>
        <dbReference type="EMBL" id="QHB99552.1"/>
    </source>
</evidence>
<feature type="region of interest" description="Disordered" evidence="1">
    <location>
        <begin position="134"/>
        <end position="156"/>
    </location>
</feature>
<name>A0A7L4YKZ3_9ACTN</name>
<protein>
    <recommendedName>
        <fullName evidence="4">Type IV secretion system DNA-binding domain-containing protein</fullName>
    </recommendedName>
</protein>
<evidence type="ECO:0008006" key="4">
    <source>
        <dbReference type="Google" id="ProtNLM"/>
    </source>
</evidence>
<dbReference type="PANTHER" id="PTHR30121:SF6">
    <property type="entry name" value="SLR6007 PROTEIN"/>
    <property type="match status" value="1"/>
</dbReference>
<reference evidence="2 3" key="1">
    <citation type="journal article" date="2018" name="Int. J. Syst. Evol. Microbiol.">
        <title>Epidermidibacterium keratini gen. nov., sp. nov., a member of the family Sporichthyaceae, isolated from keratin epidermis.</title>
        <authorList>
            <person name="Lee D.G."/>
            <person name="Trujillo M.E."/>
            <person name="Kang S."/>
            <person name="Nam J.J."/>
            <person name="Kim Y.J."/>
        </authorList>
    </citation>
    <scope>NUCLEOTIDE SEQUENCE [LARGE SCALE GENOMIC DNA]</scope>
    <source>
        <strain evidence="2 3">EPI-7</strain>
    </source>
</reference>
<dbReference type="PANTHER" id="PTHR30121">
    <property type="entry name" value="UNCHARACTERIZED PROTEIN YJGR-RELATED"/>
    <property type="match status" value="1"/>
</dbReference>
<dbReference type="SUPFAM" id="SSF52540">
    <property type="entry name" value="P-loop containing nucleoside triphosphate hydrolases"/>
    <property type="match status" value="1"/>
</dbReference>
<dbReference type="OrthoDB" id="3258326at2"/>
<organism evidence="2 3">
    <name type="scientific">Epidermidibacterium keratini</name>
    <dbReference type="NCBI Taxonomy" id="1891644"/>
    <lineage>
        <taxon>Bacteria</taxon>
        <taxon>Bacillati</taxon>
        <taxon>Actinomycetota</taxon>
        <taxon>Actinomycetes</taxon>
        <taxon>Sporichthyales</taxon>
        <taxon>Sporichthyaceae</taxon>
        <taxon>Epidermidibacterium</taxon>
    </lineage>
</organism>
<dbReference type="EMBL" id="CP047156">
    <property type="protein sequence ID" value="QHB99552.1"/>
    <property type="molecule type" value="Genomic_DNA"/>
</dbReference>
<keyword evidence="3" id="KW-1185">Reference proteome</keyword>
<dbReference type="AlphaFoldDB" id="A0A7L4YKZ3"/>
<proteinExistence type="predicted"/>
<dbReference type="RefSeq" id="WP_159543224.1">
    <property type="nucleotide sequence ID" value="NZ_CP047156.1"/>
</dbReference>
<dbReference type="InterPro" id="IPR027417">
    <property type="entry name" value="P-loop_NTPase"/>
</dbReference>
<dbReference type="KEGG" id="eke:EK0264_04130"/>
<dbReference type="Proteomes" id="UP000463857">
    <property type="component" value="Chromosome"/>
</dbReference>
<dbReference type="InParanoid" id="A0A7L4YKZ3"/>
<accession>A0A7L4YKZ3</accession>
<feature type="compositionally biased region" description="Polar residues" evidence="1">
    <location>
        <begin position="700"/>
        <end position="714"/>
    </location>
</feature>